<dbReference type="InterPro" id="IPR013785">
    <property type="entry name" value="Aldolase_TIM"/>
</dbReference>
<evidence type="ECO:0000256" key="1">
    <source>
        <dbReference type="ARBA" id="ARBA00001917"/>
    </source>
</evidence>
<evidence type="ECO:0000256" key="2">
    <source>
        <dbReference type="ARBA" id="ARBA00023002"/>
    </source>
</evidence>
<dbReference type="Gene3D" id="3.20.20.70">
    <property type="entry name" value="Aldolase class I"/>
    <property type="match status" value="1"/>
</dbReference>
<feature type="domain" description="FMN hydroxy acid dehydrogenase" evidence="4">
    <location>
        <begin position="1"/>
        <end position="90"/>
    </location>
</feature>
<protein>
    <recommendedName>
        <fullName evidence="4">FMN hydroxy acid dehydrogenase domain-containing protein</fullName>
    </recommendedName>
</protein>
<dbReference type="PANTHER" id="PTHR10578:SF143">
    <property type="entry name" value="FMN-DEPENDENT ALPHA-HYDROXY ACID DEHYDROGENASE PB1A11.03"/>
    <property type="match status" value="1"/>
</dbReference>
<name>A0ABP7R645_9ACTN</name>
<evidence type="ECO:0000313" key="5">
    <source>
        <dbReference type="EMBL" id="GAA3993133.1"/>
    </source>
</evidence>
<dbReference type="SUPFAM" id="SSF51395">
    <property type="entry name" value="FMN-linked oxidoreductases"/>
    <property type="match status" value="1"/>
</dbReference>
<evidence type="ECO:0000259" key="4">
    <source>
        <dbReference type="PROSITE" id="PS51349"/>
    </source>
</evidence>
<sequence length="90" mass="9856">MGMPVRVHPEAEKAAARAAAAQGVPFILSTSSSTPMEEVAEAAEDGERWFQLYWAKDREITPAGRTCSRRANEPFTRLPARRSAKRASPA</sequence>
<evidence type="ECO:0000256" key="3">
    <source>
        <dbReference type="SAM" id="MobiDB-lite"/>
    </source>
</evidence>
<evidence type="ECO:0000313" key="6">
    <source>
        <dbReference type="Proteomes" id="UP001500034"/>
    </source>
</evidence>
<dbReference type="Proteomes" id="UP001500034">
    <property type="component" value="Unassembled WGS sequence"/>
</dbReference>
<feature type="compositionally biased region" description="Basic residues" evidence="3">
    <location>
        <begin position="79"/>
        <end position="90"/>
    </location>
</feature>
<dbReference type="InterPro" id="IPR037396">
    <property type="entry name" value="FMN_HAD"/>
</dbReference>
<feature type="region of interest" description="Disordered" evidence="3">
    <location>
        <begin position="70"/>
        <end position="90"/>
    </location>
</feature>
<dbReference type="EMBL" id="BAABCQ010000099">
    <property type="protein sequence ID" value="GAA3993133.1"/>
    <property type="molecule type" value="Genomic_DNA"/>
</dbReference>
<keyword evidence="6" id="KW-1185">Reference proteome</keyword>
<dbReference type="PROSITE" id="PS51349">
    <property type="entry name" value="FMN_HYDROXY_ACID_DH_2"/>
    <property type="match status" value="1"/>
</dbReference>
<comment type="caution">
    <text evidence="5">The sequence shown here is derived from an EMBL/GenBank/DDBJ whole genome shotgun (WGS) entry which is preliminary data.</text>
</comment>
<comment type="cofactor">
    <cofactor evidence="1">
        <name>FMN</name>
        <dbReference type="ChEBI" id="CHEBI:58210"/>
    </cofactor>
</comment>
<organism evidence="5 6">
    <name type="scientific">Streptomyces marokkonensis</name>
    <dbReference type="NCBI Taxonomy" id="324855"/>
    <lineage>
        <taxon>Bacteria</taxon>
        <taxon>Bacillati</taxon>
        <taxon>Actinomycetota</taxon>
        <taxon>Actinomycetes</taxon>
        <taxon>Kitasatosporales</taxon>
        <taxon>Streptomycetaceae</taxon>
        <taxon>Streptomyces</taxon>
    </lineage>
</organism>
<dbReference type="InterPro" id="IPR000262">
    <property type="entry name" value="FMN-dep_DH"/>
</dbReference>
<dbReference type="PANTHER" id="PTHR10578">
    <property type="entry name" value="S -2-HYDROXY-ACID OXIDASE-RELATED"/>
    <property type="match status" value="1"/>
</dbReference>
<reference evidence="6" key="1">
    <citation type="journal article" date="2019" name="Int. J. Syst. Evol. Microbiol.">
        <title>The Global Catalogue of Microorganisms (GCM) 10K type strain sequencing project: providing services to taxonomists for standard genome sequencing and annotation.</title>
        <authorList>
            <consortium name="The Broad Institute Genomics Platform"/>
            <consortium name="The Broad Institute Genome Sequencing Center for Infectious Disease"/>
            <person name="Wu L."/>
            <person name="Ma J."/>
        </authorList>
    </citation>
    <scope>NUCLEOTIDE SEQUENCE [LARGE SCALE GENOMIC DNA]</scope>
    <source>
        <strain evidence="6">JCM 17027</strain>
    </source>
</reference>
<accession>A0ABP7R645</accession>
<dbReference type="Pfam" id="PF01070">
    <property type="entry name" value="FMN_dh"/>
    <property type="match status" value="1"/>
</dbReference>
<gene>
    <name evidence="5" type="ORF">GCM10022384_46030</name>
</gene>
<keyword evidence="2" id="KW-0560">Oxidoreductase</keyword>
<proteinExistence type="predicted"/>